<dbReference type="Proteomes" id="UP000887568">
    <property type="component" value="Unplaced"/>
</dbReference>
<name>A0A914A7S7_PATMI</name>
<feature type="disulfide bond" evidence="11">
    <location>
        <begin position="228"/>
        <end position="246"/>
    </location>
</feature>
<dbReference type="FunFam" id="2.60.120.290:FF:000056">
    <property type="entry name" value="C-type LECtin"/>
    <property type="match status" value="1"/>
</dbReference>
<keyword evidence="8 11" id="KW-1015">Disulfide bond</keyword>
<dbReference type="PROSITE" id="PS01209">
    <property type="entry name" value="LDLRA_1"/>
    <property type="match status" value="4"/>
</dbReference>
<keyword evidence="15" id="KW-1185">Reference proteome</keyword>
<feature type="chain" id="PRO_5036950215" description="CUB domain-containing protein" evidence="12">
    <location>
        <begin position="25"/>
        <end position="498"/>
    </location>
</feature>
<dbReference type="InterPro" id="IPR023415">
    <property type="entry name" value="LDLR_class-A_CS"/>
</dbReference>
<feature type="disulfide bond" evidence="11">
    <location>
        <begin position="378"/>
        <end position="390"/>
    </location>
</feature>
<dbReference type="EnsemblMetazoa" id="XM_038203566.1">
    <property type="protein sequence ID" value="XP_038059494.1"/>
    <property type="gene ID" value="LOC119730585"/>
</dbReference>
<dbReference type="Pfam" id="PF00431">
    <property type="entry name" value="CUB"/>
    <property type="match status" value="1"/>
</dbReference>
<protein>
    <recommendedName>
        <fullName evidence="13">CUB domain-containing protein</fullName>
    </recommendedName>
</protein>
<comment type="similarity">
    <text evidence="2">Belongs to the LDLR family.</text>
</comment>
<evidence type="ECO:0000256" key="9">
    <source>
        <dbReference type="ARBA" id="ARBA00023176"/>
    </source>
</evidence>
<dbReference type="GO" id="GO:0006897">
    <property type="term" value="P:endocytosis"/>
    <property type="evidence" value="ECO:0007669"/>
    <property type="project" value="UniProtKB-KW"/>
</dbReference>
<evidence type="ECO:0000256" key="5">
    <source>
        <dbReference type="ARBA" id="ARBA00022737"/>
    </source>
</evidence>
<comment type="caution">
    <text evidence="11">Lacks conserved residue(s) required for the propagation of feature annotation.</text>
</comment>
<dbReference type="Gene3D" id="2.60.120.290">
    <property type="entry name" value="Spermadhesin, CUB domain"/>
    <property type="match status" value="1"/>
</dbReference>
<evidence type="ECO:0000256" key="12">
    <source>
        <dbReference type="SAM" id="SignalP"/>
    </source>
</evidence>
<dbReference type="GeneID" id="119730585"/>
<feature type="disulfide bond" evidence="11">
    <location>
        <begin position="240"/>
        <end position="255"/>
    </location>
</feature>
<dbReference type="Gene3D" id="4.10.400.10">
    <property type="entry name" value="Low-density Lipoprotein Receptor"/>
    <property type="match status" value="5"/>
</dbReference>
<evidence type="ECO:0000256" key="4">
    <source>
        <dbReference type="ARBA" id="ARBA00022692"/>
    </source>
</evidence>
<dbReference type="SMART" id="SM00042">
    <property type="entry name" value="CUB"/>
    <property type="match status" value="1"/>
</dbReference>
<proteinExistence type="inferred from homology"/>
<keyword evidence="4" id="KW-0812">Transmembrane</keyword>
<dbReference type="CDD" id="cd00112">
    <property type="entry name" value="LDLa"/>
    <property type="match status" value="5"/>
</dbReference>
<dbReference type="CDD" id="cd00041">
    <property type="entry name" value="CUB"/>
    <property type="match status" value="1"/>
</dbReference>
<dbReference type="SUPFAM" id="SSF57424">
    <property type="entry name" value="LDL receptor-like module"/>
    <property type="match status" value="5"/>
</dbReference>
<dbReference type="RefSeq" id="XP_038059494.1">
    <property type="nucleotide sequence ID" value="XM_038203566.1"/>
</dbReference>
<dbReference type="SMART" id="SM00192">
    <property type="entry name" value="LDLa"/>
    <property type="match status" value="5"/>
</dbReference>
<feature type="disulfide bond" evidence="11">
    <location>
        <begin position="194"/>
        <end position="209"/>
    </location>
</feature>
<dbReference type="PROSITE" id="PS50068">
    <property type="entry name" value="LDLRA_2"/>
    <property type="match status" value="5"/>
</dbReference>
<feature type="disulfide bond" evidence="11">
    <location>
        <begin position="385"/>
        <end position="403"/>
    </location>
</feature>
<evidence type="ECO:0000256" key="10">
    <source>
        <dbReference type="ARBA" id="ARBA00037878"/>
    </source>
</evidence>
<organism evidence="14 15">
    <name type="scientific">Patiria miniata</name>
    <name type="common">Bat star</name>
    <name type="synonym">Asterina miniata</name>
    <dbReference type="NCBI Taxonomy" id="46514"/>
    <lineage>
        <taxon>Eukaryota</taxon>
        <taxon>Metazoa</taxon>
        <taxon>Echinodermata</taxon>
        <taxon>Eleutherozoa</taxon>
        <taxon>Asterozoa</taxon>
        <taxon>Asteroidea</taxon>
        <taxon>Valvatacea</taxon>
        <taxon>Valvatida</taxon>
        <taxon>Asterinidae</taxon>
        <taxon>Patiria</taxon>
    </lineage>
</organism>
<evidence type="ECO:0000259" key="13">
    <source>
        <dbReference type="PROSITE" id="PS01180"/>
    </source>
</evidence>
<feature type="disulfide bond" evidence="11">
    <location>
        <begin position="311"/>
        <end position="323"/>
    </location>
</feature>
<dbReference type="OrthoDB" id="6369184at2759"/>
<dbReference type="InterPro" id="IPR036055">
    <property type="entry name" value="LDL_receptor-like_sf"/>
</dbReference>
<dbReference type="InterPro" id="IPR000859">
    <property type="entry name" value="CUB_dom"/>
</dbReference>
<dbReference type="PANTHER" id="PTHR24270">
    <property type="entry name" value="LOW-DENSITY LIPOPROTEIN RECEPTOR-RELATED"/>
    <property type="match status" value="1"/>
</dbReference>
<dbReference type="AlphaFoldDB" id="A0A914A7S7"/>
<evidence type="ECO:0000313" key="15">
    <source>
        <dbReference type="Proteomes" id="UP000887568"/>
    </source>
</evidence>
<dbReference type="PANTHER" id="PTHR24270:SF8">
    <property type="entry name" value="LD11117P-RELATED"/>
    <property type="match status" value="1"/>
</dbReference>
<dbReference type="PROSITE" id="PS01180">
    <property type="entry name" value="CUB"/>
    <property type="match status" value="1"/>
</dbReference>
<evidence type="ECO:0000256" key="7">
    <source>
        <dbReference type="ARBA" id="ARBA00023136"/>
    </source>
</evidence>
<evidence type="ECO:0000256" key="11">
    <source>
        <dbReference type="PROSITE-ProRule" id="PRU00124"/>
    </source>
</evidence>
<feature type="signal peptide" evidence="12">
    <location>
        <begin position="1"/>
        <end position="24"/>
    </location>
</feature>
<evidence type="ECO:0000256" key="2">
    <source>
        <dbReference type="ARBA" id="ARBA00009939"/>
    </source>
</evidence>
<dbReference type="SUPFAM" id="SSF49854">
    <property type="entry name" value="Spermadhesin, CUB domain"/>
    <property type="match status" value="1"/>
</dbReference>
<feature type="disulfide bond" evidence="11">
    <location>
        <begin position="397"/>
        <end position="412"/>
    </location>
</feature>
<feature type="disulfide bond" evidence="11">
    <location>
        <begin position="330"/>
        <end position="345"/>
    </location>
</feature>
<evidence type="ECO:0000256" key="8">
    <source>
        <dbReference type="ARBA" id="ARBA00023157"/>
    </source>
</evidence>
<feature type="domain" description="CUB" evidence="13">
    <location>
        <begin position="49"/>
        <end position="160"/>
    </location>
</feature>
<feature type="disulfide bond" evidence="11">
    <location>
        <begin position="221"/>
        <end position="233"/>
    </location>
</feature>
<dbReference type="InterPro" id="IPR050685">
    <property type="entry name" value="LDLR"/>
</dbReference>
<dbReference type="GO" id="GO:0005886">
    <property type="term" value="C:plasma membrane"/>
    <property type="evidence" value="ECO:0007669"/>
    <property type="project" value="TreeGrafter"/>
</dbReference>
<evidence type="ECO:0000256" key="3">
    <source>
        <dbReference type="ARBA" id="ARBA00022583"/>
    </source>
</evidence>
<keyword evidence="12" id="KW-0732">Signal</keyword>
<keyword evidence="3" id="KW-0254">Endocytosis</keyword>
<keyword evidence="5" id="KW-0677">Repeat</keyword>
<feature type="disulfide bond" evidence="11">
    <location>
        <begin position="439"/>
        <end position="457"/>
    </location>
</feature>
<dbReference type="Pfam" id="PF00057">
    <property type="entry name" value="Ldl_recept_a"/>
    <property type="match status" value="3"/>
</dbReference>
<accession>A0A914A7S7</accession>
<evidence type="ECO:0000256" key="1">
    <source>
        <dbReference type="ARBA" id="ARBA00004167"/>
    </source>
</evidence>
<dbReference type="GO" id="GO:0005905">
    <property type="term" value="C:clathrin-coated pit"/>
    <property type="evidence" value="ECO:0007669"/>
    <property type="project" value="UniProtKB-KW"/>
</dbReference>
<dbReference type="InterPro" id="IPR035914">
    <property type="entry name" value="Sperma_CUB_dom_sf"/>
</dbReference>
<comment type="subcellular location">
    <subcellularLocation>
        <location evidence="10">Membrane</location>
        <location evidence="10">Coated pit</location>
    </subcellularLocation>
    <subcellularLocation>
        <location evidence="1">Membrane</location>
        <topology evidence="1">Single-pass membrane protein</topology>
    </subcellularLocation>
</comment>
<keyword evidence="7" id="KW-0472">Membrane</keyword>
<evidence type="ECO:0000313" key="14">
    <source>
        <dbReference type="EnsemblMetazoa" id="XP_038059494.1"/>
    </source>
</evidence>
<feature type="disulfide bond" evidence="11">
    <location>
        <begin position="318"/>
        <end position="336"/>
    </location>
</feature>
<dbReference type="PRINTS" id="PR00261">
    <property type="entry name" value="LDLRECEPTOR"/>
</dbReference>
<keyword evidence="9" id="KW-0168">Coated pit</keyword>
<sequence>MGKISGIFLLLLAVFIAGNDCAFANDDGFNIKKEDDIPVEAVIRENRANSRTVYVSAESNYTITSTNYPSNYPNNADDIWYLQTDKGRRIQLTFVSFQLESGWDILSGGDGEDASTAQLFSQSGSAIPTDKVSSGNKMWLRFTSDGSVAYQGFNIVARSVAITDYITEPSYSGCSSYQWTCYYNGQCIQDYQRCNGNSDCYNGEDEYDCYNYITQSSYYGCNSYQWTCTMGQCIPDYQRCDGIPNCDYGEDEYNCYNYITEPSYYGCSSYQWTCYYNGQYYITEPSYYGCSSYQWQCSYNDYITQSSYYGCNSYQWTCTMGQCIPDYQRCDGIPNCDYGEDEYNCYDYITEPSYYGCSSYQWQCSYNDYITQSSYYGCNSYQWTCTMGQCIPDYQRCDGIPNCDYGEDEYNCYDYITEPSYYGCSSYQWQCSYNDTFACANGDEIPMRYTCDRIIDCLYGEDEWQNCDDNEVKRDNIETYPRREELLSKAQKTDDHDQ</sequence>
<dbReference type="InterPro" id="IPR002172">
    <property type="entry name" value="LDrepeatLR_classA_rpt"/>
</dbReference>
<evidence type="ECO:0000256" key="6">
    <source>
        <dbReference type="ARBA" id="ARBA00022989"/>
    </source>
</evidence>
<reference evidence="14" key="1">
    <citation type="submission" date="2022-11" db="UniProtKB">
        <authorList>
            <consortium name="EnsemblMetazoa"/>
        </authorList>
    </citation>
    <scope>IDENTIFICATION</scope>
</reference>
<dbReference type="OMA" id="PSYYGCS"/>
<keyword evidence="6" id="KW-1133">Transmembrane helix</keyword>